<evidence type="ECO:0000313" key="6">
    <source>
        <dbReference type="Proteomes" id="UP000610456"/>
    </source>
</evidence>
<keyword evidence="3" id="KW-0067">ATP-binding</keyword>
<dbReference type="PANTHER" id="PTHR43309">
    <property type="entry name" value="5-OXOPROLINASE SUBUNIT C"/>
    <property type="match status" value="1"/>
</dbReference>
<dbReference type="GO" id="GO:0005524">
    <property type="term" value="F:ATP binding"/>
    <property type="evidence" value="ECO:0007669"/>
    <property type="project" value="UniProtKB-KW"/>
</dbReference>
<reference evidence="5" key="1">
    <citation type="journal article" date="2014" name="Int. J. Syst. Evol. Microbiol.">
        <title>Complete genome sequence of Corynebacterium casei LMG S-19264T (=DSM 44701T), isolated from a smear-ripened cheese.</title>
        <authorList>
            <consortium name="US DOE Joint Genome Institute (JGI-PGF)"/>
            <person name="Walter F."/>
            <person name="Albersmeier A."/>
            <person name="Kalinowski J."/>
            <person name="Ruckert C."/>
        </authorList>
    </citation>
    <scope>NUCLEOTIDE SEQUENCE</scope>
    <source>
        <strain evidence="5">KCTC 12719</strain>
    </source>
</reference>
<dbReference type="EMBL" id="BMXB01000002">
    <property type="protein sequence ID" value="GHA29594.1"/>
    <property type="molecule type" value="Genomic_DNA"/>
</dbReference>
<dbReference type="InterPro" id="IPR052708">
    <property type="entry name" value="PxpC"/>
</dbReference>
<keyword evidence="6" id="KW-1185">Reference proteome</keyword>
<dbReference type="InterPro" id="IPR029000">
    <property type="entry name" value="Cyclophilin-like_dom_sf"/>
</dbReference>
<dbReference type="RefSeq" id="WP_189603466.1">
    <property type="nucleotide sequence ID" value="NZ_BMXB01000002.1"/>
</dbReference>
<dbReference type="GO" id="GO:0016787">
    <property type="term" value="F:hydrolase activity"/>
    <property type="evidence" value="ECO:0007669"/>
    <property type="project" value="UniProtKB-KW"/>
</dbReference>
<evidence type="ECO:0000256" key="2">
    <source>
        <dbReference type="ARBA" id="ARBA00022801"/>
    </source>
</evidence>
<organism evidence="5 6">
    <name type="scientific">Salinimicrobium marinum</name>
    <dbReference type="NCBI Taxonomy" id="680283"/>
    <lineage>
        <taxon>Bacteria</taxon>
        <taxon>Pseudomonadati</taxon>
        <taxon>Bacteroidota</taxon>
        <taxon>Flavobacteriia</taxon>
        <taxon>Flavobacteriales</taxon>
        <taxon>Flavobacteriaceae</taxon>
        <taxon>Salinimicrobium</taxon>
    </lineage>
</organism>
<proteinExistence type="predicted"/>
<gene>
    <name evidence="5" type="ORF">GCM10007103_08530</name>
</gene>
<dbReference type="Gene3D" id="2.40.100.10">
    <property type="entry name" value="Cyclophilin-like"/>
    <property type="match status" value="1"/>
</dbReference>
<dbReference type="Proteomes" id="UP000610456">
    <property type="component" value="Unassembled WGS sequence"/>
</dbReference>
<feature type="domain" description="Carboxyltransferase" evidence="4">
    <location>
        <begin position="26"/>
        <end position="287"/>
    </location>
</feature>
<evidence type="ECO:0000256" key="3">
    <source>
        <dbReference type="ARBA" id="ARBA00022840"/>
    </source>
</evidence>
<sequence length="287" mass="31357">MKAEIEVTRPGLFSTIQDMGRRGYLRYGVPVSGVMDQYAAKIGNLLLQNPADAAVLEMTLIGPTMIFHGSAKIAISGADFSPQVNKAPVSNNAVIIINPGDELSFGRRIFGCRTYLAVSGGFQTENPLDSQSWYEGVTAQSKLERGDNIPFNSAEDAALETQTAVKVESGYMEQSEIAAFPGPEYHLLSKEEQEILLNFQFSVGKNANRMAIQLKEEFENTLAPILTGPVLPGTVQLTPSGRLIILMRDCQTTGGYPRVLQISEEGMNVLAQKVMGDKLQFNLKIHQ</sequence>
<evidence type="ECO:0000313" key="5">
    <source>
        <dbReference type="EMBL" id="GHA29594.1"/>
    </source>
</evidence>
<evidence type="ECO:0000256" key="1">
    <source>
        <dbReference type="ARBA" id="ARBA00022741"/>
    </source>
</evidence>
<evidence type="ECO:0000259" key="4">
    <source>
        <dbReference type="SMART" id="SM00797"/>
    </source>
</evidence>
<keyword evidence="2" id="KW-0378">Hydrolase</keyword>
<accession>A0A918SAQ0</accession>
<dbReference type="SMART" id="SM00797">
    <property type="entry name" value="AHS2"/>
    <property type="match status" value="1"/>
</dbReference>
<dbReference type="Pfam" id="PF02626">
    <property type="entry name" value="CT_A_B"/>
    <property type="match status" value="1"/>
</dbReference>
<dbReference type="InterPro" id="IPR003778">
    <property type="entry name" value="CT_A_B"/>
</dbReference>
<comment type="caution">
    <text evidence="5">The sequence shown here is derived from an EMBL/GenBank/DDBJ whole genome shotgun (WGS) entry which is preliminary data.</text>
</comment>
<reference evidence="5" key="2">
    <citation type="submission" date="2020-09" db="EMBL/GenBank/DDBJ databases">
        <authorList>
            <person name="Sun Q."/>
            <person name="Kim S."/>
        </authorList>
    </citation>
    <scope>NUCLEOTIDE SEQUENCE</scope>
    <source>
        <strain evidence="5">KCTC 12719</strain>
    </source>
</reference>
<dbReference type="PANTHER" id="PTHR43309:SF5">
    <property type="entry name" value="5-OXOPROLINASE SUBUNIT C"/>
    <property type="match status" value="1"/>
</dbReference>
<dbReference type="AlphaFoldDB" id="A0A918SAQ0"/>
<protein>
    <submittedName>
        <fullName evidence="5">KipI antagonist</fullName>
    </submittedName>
</protein>
<name>A0A918SAQ0_9FLAO</name>
<keyword evidence="1" id="KW-0547">Nucleotide-binding</keyword>